<name>A0ACD5ZWW2_AVESA</name>
<dbReference type="Proteomes" id="UP001732700">
    <property type="component" value="Chromosome 7A"/>
</dbReference>
<accession>A0ACD5ZWW2</accession>
<organism evidence="1 2">
    <name type="scientific">Avena sativa</name>
    <name type="common">Oat</name>
    <dbReference type="NCBI Taxonomy" id="4498"/>
    <lineage>
        <taxon>Eukaryota</taxon>
        <taxon>Viridiplantae</taxon>
        <taxon>Streptophyta</taxon>
        <taxon>Embryophyta</taxon>
        <taxon>Tracheophyta</taxon>
        <taxon>Spermatophyta</taxon>
        <taxon>Magnoliopsida</taxon>
        <taxon>Liliopsida</taxon>
        <taxon>Poales</taxon>
        <taxon>Poaceae</taxon>
        <taxon>BOP clade</taxon>
        <taxon>Pooideae</taxon>
        <taxon>Poodae</taxon>
        <taxon>Poeae</taxon>
        <taxon>Poeae Chloroplast Group 1 (Aveneae type)</taxon>
        <taxon>Aveninae</taxon>
        <taxon>Avena</taxon>
    </lineage>
</organism>
<dbReference type="EnsemblPlants" id="AVESA.00010b.r2.7AG1246270.1">
    <property type="protein sequence ID" value="AVESA.00010b.r2.7AG1246270.1.CDS.1"/>
    <property type="gene ID" value="AVESA.00010b.r2.7AG1246270"/>
</dbReference>
<sequence length="136" mass="15547">MRSPTAIMAVAALLLLVSLAAAAAADTTAAEDLEWERMQELHLRVWADWEAGMPGKNRSKEESRRVFTEWKAKHGKKYNSAREEQRRYSYFKETLRMMDLHQAAFGNSSYYGIDGPFSDLSKEEWRIMSAALKGLL</sequence>
<evidence type="ECO:0000313" key="1">
    <source>
        <dbReference type="EnsemblPlants" id="AVESA.00010b.r2.7AG1246270.1.CDS.1"/>
    </source>
</evidence>
<keyword evidence="2" id="KW-1185">Reference proteome</keyword>
<evidence type="ECO:0000313" key="2">
    <source>
        <dbReference type="Proteomes" id="UP001732700"/>
    </source>
</evidence>
<reference evidence="1" key="2">
    <citation type="submission" date="2025-09" db="UniProtKB">
        <authorList>
            <consortium name="EnsemblPlants"/>
        </authorList>
    </citation>
    <scope>IDENTIFICATION</scope>
</reference>
<protein>
    <submittedName>
        <fullName evidence="1">Uncharacterized protein</fullName>
    </submittedName>
</protein>
<proteinExistence type="predicted"/>
<reference evidence="1" key="1">
    <citation type="submission" date="2021-05" db="EMBL/GenBank/DDBJ databases">
        <authorList>
            <person name="Scholz U."/>
            <person name="Mascher M."/>
            <person name="Fiebig A."/>
        </authorList>
    </citation>
    <scope>NUCLEOTIDE SEQUENCE [LARGE SCALE GENOMIC DNA]</scope>
</reference>